<name>A0A9X2KE09_9HYPH</name>
<reference evidence="2" key="1">
    <citation type="submission" date="2022-03" db="EMBL/GenBank/DDBJ databases">
        <title>Aurantimonas Liuensis sp. Nov., isolated from the hadal seawater of the Mariana Trench.</title>
        <authorList>
            <person name="Liu R."/>
        </authorList>
    </citation>
    <scope>NUCLEOTIDE SEQUENCE</scope>
    <source>
        <strain evidence="2">LRZ36</strain>
    </source>
</reference>
<feature type="transmembrane region" description="Helical" evidence="1">
    <location>
        <begin position="77"/>
        <end position="104"/>
    </location>
</feature>
<feature type="transmembrane region" description="Helical" evidence="1">
    <location>
        <begin position="12"/>
        <end position="33"/>
    </location>
</feature>
<keyword evidence="1" id="KW-1133">Transmembrane helix</keyword>
<proteinExistence type="predicted"/>
<feature type="transmembrane region" description="Helical" evidence="1">
    <location>
        <begin position="40"/>
        <end position="65"/>
    </location>
</feature>
<organism evidence="2 3">
    <name type="scientific">Aurantimonas marianensis</name>
    <dbReference type="NCBI Taxonomy" id="2920428"/>
    <lineage>
        <taxon>Bacteria</taxon>
        <taxon>Pseudomonadati</taxon>
        <taxon>Pseudomonadota</taxon>
        <taxon>Alphaproteobacteria</taxon>
        <taxon>Hyphomicrobiales</taxon>
        <taxon>Aurantimonadaceae</taxon>
        <taxon>Aurantimonas</taxon>
    </lineage>
</organism>
<dbReference type="RefSeq" id="WP_253963805.1">
    <property type="nucleotide sequence ID" value="NZ_JALHBS010000037.1"/>
</dbReference>
<evidence type="ECO:0000313" key="3">
    <source>
        <dbReference type="Proteomes" id="UP001155220"/>
    </source>
</evidence>
<sequence>MKTKAQFQDPTSAASIVAYLAVLVPVVVIFNVANSGGEVFWLLLIGSPFILGFAIVLHVMVGVALNPAGPDGRNVFGIPLAASIVLLIVLGPLSLVVFAIMYLVNRTRRR</sequence>
<accession>A0A9X2KE09</accession>
<evidence type="ECO:0000256" key="1">
    <source>
        <dbReference type="SAM" id="Phobius"/>
    </source>
</evidence>
<keyword evidence="1" id="KW-0812">Transmembrane</keyword>
<keyword evidence="1" id="KW-0472">Membrane</keyword>
<comment type="caution">
    <text evidence="2">The sequence shown here is derived from an EMBL/GenBank/DDBJ whole genome shotgun (WGS) entry which is preliminary data.</text>
</comment>
<dbReference type="EMBL" id="JALHBS010000037">
    <property type="protein sequence ID" value="MCP3054938.1"/>
    <property type="molecule type" value="Genomic_DNA"/>
</dbReference>
<dbReference type="AlphaFoldDB" id="A0A9X2KE09"/>
<protein>
    <submittedName>
        <fullName evidence="2">Uncharacterized protein</fullName>
    </submittedName>
</protein>
<evidence type="ECO:0000313" key="2">
    <source>
        <dbReference type="EMBL" id="MCP3054938.1"/>
    </source>
</evidence>
<gene>
    <name evidence="2" type="ORF">MJ956_07200</name>
</gene>
<dbReference type="Proteomes" id="UP001155220">
    <property type="component" value="Unassembled WGS sequence"/>
</dbReference>
<keyword evidence="3" id="KW-1185">Reference proteome</keyword>